<evidence type="ECO:0000313" key="1">
    <source>
        <dbReference type="EMBL" id="QQD79316.1"/>
    </source>
</evidence>
<geneLocation type="mitochondrion" evidence="1"/>
<organism evidence="1">
    <name type="scientific">Trieres regia</name>
    <dbReference type="NCBI Taxonomy" id="1335017"/>
    <lineage>
        <taxon>Eukaryota</taxon>
        <taxon>Sar</taxon>
        <taxon>Stramenopiles</taxon>
        <taxon>Ochrophyta</taxon>
        <taxon>Bacillariophyta</taxon>
        <taxon>Mediophyceae</taxon>
        <taxon>Biddulphiophycidae</taxon>
        <taxon>Eupodiscales</taxon>
        <taxon>Parodontellaceae</taxon>
        <taxon>Trieres</taxon>
    </lineage>
</organism>
<dbReference type="AlphaFoldDB" id="A0A7T4WR32"/>
<proteinExistence type="predicted"/>
<dbReference type="GeneID" id="65341487"/>
<dbReference type="RefSeq" id="YP_010131937.1">
    <property type="nucleotide sequence ID" value="NC_056371.1"/>
</dbReference>
<name>A0A7T4WR32_9STRA</name>
<reference evidence="1" key="1">
    <citation type="journal article" date="2021" name="J. Appl. Phycol.">
        <title>Mitochondrial genome of the harmful algal bloom species Odontella regia (Mediophyceae, Bacillariophyta).</title>
        <authorList>
            <person name="Wang Y."/>
            <person name="Chen Y."/>
            <person name="Wang J."/>
            <person name="Liu F."/>
            <person name="Chen N."/>
        </authorList>
    </citation>
    <scope>NUCLEOTIDE SEQUENCE</scope>
</reference>
<keyword evidence="1" id="KW-0496">Mitochondrion</keyword>
<dbReference type="EMBL" id="MW018491">
    <property type="protein sequence ID" value="QQD79316.1"/>
    <property type="molecule type" value="Genomic_DNA"/>
</dbReference>
<sequence>MKVRSQVIQLTRICNFISKTRFFIWYHNQNISNENQIILDQNQKIYKIIKIKLKNSLTKTLLEFSIFKNFILKTKGPIELIKFCNQHKYLKLYNKRSLLLFNTENTLVSLRLNNFFYSKQQIKLVKFLNFNQSYWIYWRFLQIKLLNCFKYFLTI</sequence>
<gene>
    <name evidence="1" type="primary">orf155</name>
</gene>
<accession>A0A7T4WR32</accession>
<protein>
    <submittedName>
        <fullName evidence="1">Uncharacterized protein</fullName>
    </submittedName>
</protein>